<feature type="region of interest" description="Disordered" evidence="7">
    <location>
        <begin position="412"/>
        <end position="526"/>
    </location>
</feature>
<dbReference type="GO" id="GO:0031507">
    <property type="term" value="P:heterochromatin formation"/>
    <property type="evidence" value="ECO:0007669"/>
    <property type="project" value="TreeGrafter"/>
</dbReference>
<dbReference type="Pfam" id="PF18264">
    <property type="entry name" value="preSET_CXC"/>
    <property type="match status" value="1"/>
</dbReference>
<dbReference type="InterPro" id="IPR041355">
    <property type="entry name" value="Pre-SET_CXC"/>
</dbReference>
<dbReference type="GO" id="GO:0003682">
    <property type="term" value="F:chromatin binding"/>
    <property type="evidence" value="ECO:0007669"/>
    <property type="project" value="TreeGrafter"/>
</dbReference>
<dbReference type="PROSITE" id="PS51633">
    <property type="entry name" value="CXC"/>
    <property type="match status" value="1"/>
</dbReference>
<dbReference type="InterPro" id="IPR001214">
    <property type="entry name" value="SET_dom"/>
</dbReference>
<evidence type="ECO:0000313" key="11">
    <source>
        <dbReference type="Proteomes" id="UP000073492"/>
    </source>
</evidence>
<feature type="region of interest" description="Disordered" evidence="7">
    <location>
        <begin position="548"/>
        <end position="611"/>
    </location>
</feature>
<dbReference type="GO" id="GO:0005634">
    <property type="term" value="C:nucleus"/>
    <property type="evidence" value="ECO:0007669"/>
    <property type="project" value="TreeGrafter"/>
</dbReference>
<feature type="compositionally biased region" description="Basic and acidic residues" evidence="7">
    <location>
        <begin position="648"/>
        <end position="661"/>
    </location>
</feature>
<dbReference type="PANTHER" id="PTHR45747:SF4">
    <property type="entry name" value="HISTONE-LYSINE N-METHYLTRANSFERASE E(Z)"/>
    <property type="match status" value="1"/>
</dbReference>
<reference evidence="10 11" key="1">
    <citation type="submission" date="2015-07" db="EMBL/GenBank/DDBJ databases">
        <title>Comparative genomics of the Sigatoka disease complex on banana suggests a link between parallel evolutionary changes in Pseudocercospora fijiensis and Pseudocercospora eumusae and increased virulence on the banana host.</title>
        <authorList>
            <person name="Chang T.-C."/>
            <person name="Salvucci A."/>
            <person name="Crous P.W."/>
            <person name="Stergiopoulos I."/>
        </authorList>
    </citation>
    <scope>NUCLEOTIDE SEQUENCE [LARGE SCALE GENOMIC DNA]</scope>
    <source>
        <strain evidence="10 11">CBS 116634</strain>
    </source>
</reference>
<protein>
    <recommendedName>
        <fullName evidence="12">SET domain-containing protein</fullName>
    </recommendedName>
</protein>
<proteinExistence type="predicted"/>
<feature type="region of interest" description="Disordered" evidence="7">
    <location>
        <begin position="66"/>
        <end position="397"/>
    </location>
</feature>
<feature type="compositionally biased region" description="Basic and acidic residues" evidence="7">
    <location>
        <begin position="168"/>
        <end position="190"/>
    </location>
</feature>
<comment type="catalytic activity">
    <reaction evidence="6">
        <text>L-lysyl(27)-[histone H3] + 3 S-adenosyl-L-methionine = N(6),N(6),N(6)-trimethyl-L-lysyl(27)-[histone H3] + 3 S-adenosyl-L-homocysteine + 3 H(+)</text>
        <dbReference type="Rhea" id="RHEA:60292"/>
        <dbReference type="Rhea" id="RHEA-COMP:15535"/>
        <dbReference type="Rhea" id="RHEA-COMP:15548"/>
        <dbReference type="ChEBI" id="CHEBI:15378"/>
        <dbReference type="ChEBI" id="CHEBI:29969"/>
        <dbReference type="ChEBI" id="CHEBI:57856"/>
        <dbReference type="ChEBI" id="CHEBI:59789"/>
        <dbReference type="ChEBI" id="CHEBI:61961"/>
        <dbReference type="EC" id="2.1.1.356"/>
    </reaction>
</comment>
<evidence type="ECO:0000259" key="8">
    <source>
        <dbReference type="PROSITE" id="PS50280"/>
    </source>
</evidence>
<organism evidence="10 11">
    <name type="scientific">Pseudocercospora musae</name>
    <dbReference type="NCBI Taxonomy" id="113226"/>
    <lineage>
        <taxon>Eukaryota</taxon>
        <taxon>Fungi</taxon>
        <taxon>Dikarya</taxon>
        <taxon>Ascomycota</taxon>
        <taxon>Pezizomycotina</taxon>
        <taxon>Dothideomycetes</taxon>
        <taxon>Dothideomycetidae</taxon>
        <taxon>Mycosphaerellales</taxon>
        <taxon>Mycosphaerellaceae</taxon>
        <taxon>Pseudocercospora</taxon>
    </lineage>
</organism>
<feature type="domain" description="SET" evidence="8">
    <location>
        <begin position="1176"/>
        <end position="1293"/>
    </location>
</feature>
<feature type="domain" description="CXC" evidence="9">
    <location>
        <begin position="1052"/>
        <end position="1169"/>
    </location>
</feature>
<feature type="compositionally biased region" description="Low complexity" evidence="7">
    <location>
        <begin position="129"/>
        <end position="159"/>
    </location>
</feature>
<feature type="compositionally biased region" description="Polar residues" evidence="7">
    <location>
        <begin position="261"/>
        <end position="288"/>
    </location>
</feature>
<keyword evidence="3" id="KW-0949">S-adenosyl-L-methionine</keyword>
<dbReference type="Pfam" id="PF00856">
    <property type="entry name" value="SET"/>
    <property type="match status" value="1"/>
</dbReference>
<gene>
    <name evidence="10" type="ORF">AC579_9765</name>
</gene>
<dbReference type="InterPro" id="IPR026489">
    <property type="entry name" value="CXC_dom"/>
</dbReference>
<accession>A0A139IFX5</accession>
<evidence type="ECO:0000256" key="3">
    <source>
        <dbReference type="ARBA" id="ARBA00022691"/>
    </source>
</evidence>
<evidence type="ECO:0000256" key="6">
    <source>
        <dbReference type="ARBA" id="ARBA00048568"/>
    </source>
</evidence>
<dbReference type="EMBL" id="LFZO01000109">
    <property type="protein sequence ID" value="KXT13618.1"/>
    <property type="molecule type" value="Genomic_DNA"/>
</dbReference>
<keyword evidence="5" id="KW-0804">Transcription</keyword>
<evidence type="ECO:0008006" key="12">
    <source>
        <dbReference type="Google" id="ProtNLM"/>
    </source>
</evidence>
<dbReference type="InterPro" id="IPR046341">
    <property type="entry name" value="SET_dom_sf"/>
</dbReference>
<keyword evidence="4" id="KW-0805">Transcription regulation</keyword>
<feature type="compositionally biased region" description="Polar residues" evidence="7">
    <location>
        <begin position="204"/>
        <end position="232"/>
    </location>
</feature>
<keyword evidence="1" id="KW-0489">Methyltransferase</keyword>
<feature type="compositionally biased region" description="Polar residues" evidence="7">
    <location>
        <begin position="548"/>
        <end position="559"/>
    </location>
</feature>
<feature type="region of interest" description="Disordered" evidence="7">
    <location>
        <begin position="648"/>
        <end position="678"/>
    </location>
</feature>
<dbReference type="GO" id="GO:0032259">
    <property type="term" value="P:methylation"/>
    <property type="evidence" value="ECO:0007669"/>
    <property type="project" value="UniProtKB-KW"/>
</dbReference>
<evidence type="ECO:0000313" key="10">
    <source>
        <dbReference type="EMBL" id="KXT13618.1"/>
    </source>
</evidence>
<evidence type="ECO:0000256" key="2">
    <source>
        <dbReference type="ARBA" id="ARBA00022679"/>
    </source>
</evidence>
<dbReference type="STRING" id="113226.A0A139IFX5"/>
<feature type="compositionally biased region" description="Polar residues" evidence="7">
    <location>
        <begin position="483"/>
        <end position="494"/>
    </location>
</feature>
<feature type="compositionally biased region" description="Basic and acidic residues" evidence="7">
    <location>
        <begin position="412"/>
        <end position="421"/>
    </location>
</feature>
<feature type="compositionally biased region" description="Low complexity" evidence="7">
    <location>
        <begin position="1406"/>
        <end position="1419"/>
    </location>
</feature>
<feature type="compositionally biased region" description="Polar residues" evidence="7">
    <location>
        <begin position="324"/>
        <end position="343"/>
    </location>
</feature>
<evidence type="ECO:0000256" key="7">
    <source>
        <dbReference type="SAM" id="MobiDB-lite"/>
    </source>
</evidence>
<evidence type="ECO:0000256" key="5">
    <source>
        <dbReference type="ARBA" id="ARBA00023163"/>
    </source>
</evidence>
<evidence type="ECO:0000259" key="9">
    <source>
        <dbReference type="PROSITE" id="PS51633"/>
    </source>
</evidence>
<keyword evidence="11" id="KW-1185">Reference proteome</keyword>
<dbReference type="Gene3D" id="2.170.270.10">
    <property type="entry name" value="SET domain"/>
    <property type="match status" value="1"/>
</dbReference>
<name>A0A139IFX5_9PEZI</name>
<comment type="caution">
    <text evidence="10">The sequence shown here is derived from an EMBL/GenBank/DDBJ whole genome shotgun (WGS) entry which is preliminary data.</text>
</comment>
<dbReference type="OrthoDB" id="6141102at2759"/>
<feature type="compositionally biased region" description="Pro residues" evidence="7">
    <location>
        <begin position="385"/>
        <end position="395"/>
    </location>
</feature>
<dbReference type="InterPro" id="IPR045318">
    <property type="entry name" value="EZH1/2-like"/>
</dbReference>
<dbReference type="GO" id="GO:0140951">
    <property type="term" value="F:histone H3K27 trimethyltransferase activity"/>
    <property type="evidence" value="ECO:0007669"/>
    <property type="project" value="UniProtKB-EC"/>
</dbReference>
<feature type="region of interest" description="Disordered" evidence="7">
    <location>
        <begin position="1333"/>
        <end position="1419"/>
    </location>
</feature>
<sequence>MLCSHLGFGTARAFPAAQECVHVILGRGPRGAASIAHIAAPATGDMPPEKSRVIDIDISDDHVRARAPPVREAPRPQQTSAPKSIGAWRPQDTCHVPQNARNSSHTTREALPSNTRQFSAPSHVNAHTAAARASRSSGVFPSAPSSNAASSQRSRALAPKTTAGPEASESRGRDSVNLSQRDHLTRDAFIRRTTSNAPHGPRAASQSTELSKPSQSAITPSLAKQSSGTSHARSPFQGQKRAREDDGCSTASQKRPRVAFKTSQSVVQPSLTSESQRQHGTAPVSTAAESARPSGKTNVIDLTASPEPETPRTSKRHQIFRQLLSGTVSRQSPQAEQTVQTCTPHAISHGHKAPGSLATSERPKNSGAQATSPAATDEKGRALVPSPPAWHPKPSAPFESFKIVSHVMRTDGKMGGDEQYRPLEIPESPPLSPNGADRTAPLPLSRESLGRTSSSPHGKHIRKRQMAGHFGEPTPRNAFSDAHINSATLNNGKISSPLLPDVSNLTRDTVPTGIDSDEDTTYGSLGSKAGNVLSSFDKPAPPLTLKQKTTAHQIPTSQAGIPALRAGPRANSGAAPTAAGNNLQPINGSAAEHARHQTQEESSGSGPRYFDEQSKIRHNADTIAAKSRELSSGPLQVEDKEKAGIRNIDVDGRAQRPDLNKDTTSSKQDSGVYIPSASPALKKPMPAFAEAGIAKHIELVVGRHFEESRKDNEHWTWIELRRARHNPSNLSSVGLQKKPTSVFKSLTPIRFNVVTERNTPRSNTAKICVEQFPCATSKTAKTFYALECDLFETEAADVPPYSHYVSIKNNFLAGNQKSLQHWPYFGDDFNVEDAKGLKIHYYVDTDSRERKLLRLGQAENLATYAQDMLSQVECDWSDVLRFLLDPSPDVGAMPDAKRAVQSRHKYCEEDFDRESHRWSAVLTRLPRAKADRLAKAALLCDHFQRITKLPLWHVARRSDYTRNLLDETEERETDDQLTCRICMRYNCPYHGEVEESDDEEHADEKEVVATDIINPRDVDIRARVCLPAEIDNNEHTTTKLVDRQSLDYWSKGKWSSLKWQATERKPFYPCHHPEMSCESAKCSCYVEHIMCEKSCSCSRTCPRKFQGCSCSSEKTARGQKLVCFDDDRCACFQRGRECDPDLCGACGVCSVLDPVYKHRELPGQCRNASIQRRVAKHTMIGDSGIHGLGLYTCEDIRPHDFLGEYKGEIINKAEAERRGAVYEHQKLSYLFSLNDTQEIDSTYFGNKVRFINHADKSKCNIYPRIIMVNTVFRIALYGQKKVKPGEELFFDYGPMFPDEQLRGKTQKKAAPRVRNSNLVHDFYDVEQVEDKHGNVRARKVTADASEDGRGRNDGIDATPRKGHRLVAKKSLNSKKRPRGYSAPGPSPKAPRLGDIEEEELGENPEAQEATAADDAAYVV</sequence>
<evidence type="ECO:0000256" key="1">
    <source>
        <dbReference type="ARBA" id="ARBA00022603"/>
    </source>
</evidence>
<feature type="compositionally biased region" description="Basic residues" evidence="7">
    <location>
        <begin position="457"/>
        <end position="466"/>
    </location>
</feature>
<dbReference type="Proteomes" id="UP000073492">
    <property type="component" value="Unassembled WGS sequence"/>
</dbReference>
<dbReference type="SMART" id="SM00317">
    <property type="entry name" value="SET"/>
    <property type="match status" value="1"/>
</dbReference>
<evidence type="ECO:0000256" key="4">
    <source>
        <dbReference type="ARBA" id="ARBA00023015"/>
    </source>
</evidence>
<keyword evidence="2" id="KW-0808">Transferase</keyword>
<dbReference type="SUPFAM" id="SSF82199">
    <property type="entry name" value="SET domain"/>
    <property type="match status" value="1"/>
</dbReference>
<dbReference type="PANTHER" id="PTHR45747">
    <property type="entry name" value="HISTONE-LYSINE N-METHYLTRANSFERASE E(Z)"/>
    <property type="match status" value="1"/>
</dbReference>
<dbReference type="PROSITE" id="PS50280">
    <property type="entry name" value="SET"/>
    <property type="match status" value="1"/>
</dbReference>
<feature type="compositionally biased region" description="Polar residues" evidence="7">
    <location>
        <begin position="112"/>
        <end position="122"/>
    </location>
</feature>
<feature type="compositionally biased region" description="Basic residues" evidence="7">
    <location>
        <begin position="1360"/>
        <end position="1378"/>
    </location>
</feature>